<gene>
    <name evidence="1" type="ORF">S06H3_11142</name>
</gene>
<accession>X1L3A2</accession>
<organism evidence="1">
    <name type="scientific">marine sediment metagenome</name>
    <dbReference type="NCBI Taxonomy" id="412755"/>
    <lineage>
        <taxon>unclassified sequences</taxon>
        <taxon>metagenomes</taxon>
        <taxon>ecological metagenomes</taxon>
    </lineage>
</organism>
<feature type="non-terminal residue" evidence="1">
    <location>
        <position position="1"/>
    </location>
</feature>
<reference evidence="1" key="1">
    <citation type="journal article" date="2014" name="Front. Microbiol.">
        <title>High frequency of phylogenetically diverse reductive dehalogenase-homologous genes in deep subseafloor sedimentary metagenomes.</title>
        <authorList>
            <person name="Kawai M."/>
            <person name="Futagami T."/>
            <person name="Toyoda A."/>
            <person name="Takaki Y."/>
            <person name="Nishi S."/>
            <person name="Hori S."/>
            <person name="Arai W."/>
            <person name="Tsubouchi T."/>
            <person name="Morono Y."/>
            <person name="Uchiyama I."/>
            <person name="Ito T."/>
            <person name="Fujiyama A."/>
            <person name="Inagaki F."/>
            <person name="Takami H."/>
        </authorList>
    </citation>
    <scope>NUCLEOTIDE SEQUENCE</scope>
    <source>
        <strain evidence="1">Expedition CK06-06</strain>
    </source>
</reference>
<name>X1L3A2_9ZZZZ</name>
<comment type="caution">
    <text evidence="1">The sequence shown here is derived from an EMBL/GenBank/DDBJ whole genome shotgun (WGS) entry which is preliminary data.</text>
</comment>
<protein>
    <submittedName>
        <fullName evidence="1">Uncharacterized protein</fullName>
    </submittedName>
</protein>
<proteinExistence type="predicted"/>
<dbReference type="AlphaFoldDB" id="X1L3A2"/>
<dbReference type="EMBL" id="BARV01005321">
    <property type="protein sequence ID" value="GAI13822.1"/>
    <property type="molecule type" value="Genomic_DNA"/>
</dbReference>
<evidence type="ECO:0000313" key="1">
    <source>
        <dbReference type="EMBL" id="GAI13822.1"/>
    </source>
</evidence>
<sequence>IRTHISHLRVLRAGGTGTFLNEELSAVAGNALMMYGS</sequence>